<gene>
    <name evidence="2" type="ORF">TCDM_13533</name>
</gene>
<keyword evidence="1" id="KW-1133">Transmembrane helix</keyword>
<feature type="transmembrane region" description="Helical" evidence="1">
    <location>
        <begin position="41"/>
        <end position="60"/>
    </location>
</feature>
<name>V5CI46_TRYCR</name>
<sequence>MCACFLCGCRFAVRAVCELCLPREVAPLPRMQRRRCDDVCVFLLHLFVFFFCPSLLHLVCRSAHRIQQLYCC</sequence>
<dbReference type="VEuPathDB" id="TriTrypDB:TCDM_13533"/>
<evidence type="ECO:0000256" key="1">
    <source>
        <dbReference type="SAM" id="Phobius"/>
    </source>
</evidence>
<dbReference type="AlphaFoldDB" id="V5CI46"/>
<evidence type="ECO:0000313" key="3">
    <source>
        <dbReference type="Proteomes" id="UP000017861"/>
    </source>
</evidence>
<dbReference type="EMBL" id="AYLP01001087">
    <property type="protein sequence ID" value="ESS55021.1"/>
    <property type="molecule type" value="Genomic_DNA"/>
</dbReference>
<reference evidence="2 3" key="1">
    <citation type="journal article" date="2014" name="Genome Announc.">
        <title>Trypanosoma cruzi Clone Dm28c Draft Genome Sequence.</title>
        <authorList>
            <person name="Grisard E.C."/>
            <person name="Teixeira S.M."/>
            <person name="de Almeida L.G."/>
            <person name="Stoco P.H."/>
            <person name="Gerber A.L."/>
            <person name="Talavera-Lopez C."/>
            <person name="Lima O.C."/>
            <person name="Andersson B."/>
            <person name="de Vasconcelos A.T."/>
        </authorList>
    </citation>
    <scope>NUCLEOTIDE SEQUENCE [LARGE SCALE GENOMIC DNA]</scope>
    <source>
        <strain evidence="2 3">Dm28c</strain>
    </source>
</reference>
<keyword evidence="1" id="KW-0812">Transmembrane</keyword>
<proteinExistence type="predicted"/>
<organism evidence="2 3">
    <name type="scientific">Trypanosoma cruzi Dm28c</name>
    <dbReference type="NCBI Taxonomy" id="1416333"/>
    <lineage>
        <taxon>Eukaryota</taxon>
        <taxon>Discoba</taxon>
        <taxon>Euglenozoa</taxon>
        <taxon>Kinetoplastea</taxon>
        <taxon>Metakinetoplastina</taxon>
        <taxon>Trypanosomatida</taxon>
        <taxon>Trypanosomatidae</taxon>
        <taxon>Trypanosoma</taxon>
        <taxon>Schizotrypanum</taxon>
    </lineage>
</organism>
<protein>
    <submittedName>
        <fullName evidence="2">Uncharacterized protein</fullName>
    </submittedName>
</protein>
<keyword evidence="1" id="KW-0472">Membrane</keyword>
<comment type="caution">
    <text evidence="2">The sequence shown here is derived from an EMBL/GenBank/DDBJ whole genome shotgun (WGS) entry which is preliminary data.</text>
</comment>
<accession>V5CI46</accession>
<evidence type="ECO:0000313" key="2">
    <source>
        <dbReference type="EMBL" id="ESS55021.1"/>
    </source>
</evidence>
<dbReference type="Proteomes" id="UP000017861">
    <property type="component" value="Unassembled WGS sequence"/>
</dbReference>